<dbReference type="Gene3D" id="1.10.10.10">
    <property type="entry name" value="Winged helix-like DNA-binding domain superfamily/Winged helix DNA-binding domain"/>
    <property type="match status" value="1"/>
</dbReference>
<name>A0A6G7XC21_9MICO</name>
<keyword evidence="3" id="KW-0804">Transcription</keyword>
<dbReference type="GO" id="GO:0006355">
    <property type="term" value="P:regulation of DNA-templated transcription"/>
    <property type="evidence" value="ECO:0007669"/>
    <property type="project" value="InterPro"/>
</dbReference>
<dbReference type="GO" id="GO:0003677">
    <property type="term" value="F:DNA binding"/>
    <property type="evidence" value="ECO:0007669"/>
    <property type="project" value="UniProtKB-KW"/>
</dbReference>
<dbReference type="RefSeq" id="WP_166287948.1">
    <property type="nucleotide sequence ID" value="NZ_CP049863.1"/>
</dbReference>
<proteinExistence type="predicted"/>
<dbReference type="SUPFAM" id="SSF52540">
    <property type="entry name" value="P-loop containing nucleoside triphosphate hydrolases"/>
    <property type="match status" value="1"/>
</dbReference>
<sequence>MEKHTVFEGRHPGVFALPQRPRIVIERGRLAETALPNERNSPVAMWAPTGTGKTTLLSLWAQLANDAGRGLVCINLAELPRNSPPLESLVNHAAHRVEPGIEQTRMPRGWSVYDIRHPLTLIIDDVHLLNNRRDLEWLMALAAAGLPELQLRVAGRYSPFMPTIEGEQFEAIELRESDLAFTVQETAQYLERVGVHLAPAEHTLVAERAAGWAIAISLFAHLVRLVPDRESFLDEFDRDEHALGDFLVYHLLELLPEDTAAFLLATSVAQQLTVPFAVRLSGRQDAGEILHRLLYLNLVREQHSGQQQVYSYHPLLRTYLGMYLRTHDHAAALSAHAVAQEWYITHDQPVLAVEEALKTERPSAVRELLDTEGFGLVCSGDSFVVNRAIQFLHESRSESATTHILSAVLALPFDPCSTTARLHLDRAQVTLDRAPLPMQVVHAALRVIAARPNESPDAELAKLTEVLALYSSERLSARTDERVIVDTVMFADVARGWAARLGGSWQTGSDALQEAAARAEDADRPWLALLAHSLHAKCELEMGHWYELSAVQDRISSILPSSSVAAPAAVRSEITLNSNTGDTALVRSERLNWAVTRYLRCESLSLSQVEDLRSRGGTGEGFQVDTPAEFLRALLSLEAEANQREAFDELDELIRTSGRAVPRSLALASYRYIDRCLHLRGLAEAKDALGIIVDALGPDSLEAQVVTTKLSEGNSRQRELETELEHRLTHDRHSRALGTSIYGWLLLASWADSSGRSSLADARITRALGESRPLRCRLPFIANEGQGAKLLADRAGRFGAVEPYVDSILVLHEQRHGATGLGGGIGVLTHKEHEVLRELPKHQSISMIASNQQLSPNTIKSHLRSIYQKLGVTGRAEAVAAASSHGLL</sequence>
<dbReference type="Gene3D" id="3.40.50.300">
    <property type="entry name" value="P-loop containing nucleotide triphosphate hydrolases"/>
    <property type="match status" value="1"/>
</dbReference>
<dbReference type="EMBL" id="CP049863">
    <property type="protein sequence ID" value="QIK62052.1"/>
    <property type="molecule type" value="Genomic_DNA"/>
</dbReference>
<dbReference type="SUPFAM" id="SSF46894">
    <property type="entry name" value="C-terminal effector domain of the bipartite response regulators"/>
    <property type="match status" value="1"/>
</dbReference>
<organism evidence="5 6">
    <name type="scientific">Leucobacter viscericola</name>
    <dbReference type="NCBI Taxonomy" id="2714935"/>
    <lineage>
        <taxon>Bacteria</taxon>
        <taxon>Bacillati</taxon>
        <taxon>Actinomycetota</taxon>
        <taxon>Actinomycetes</taxon>
        <taxon>Micrococcales</taxon>
        <taxon>Microbacteriaceae</taxon>
        <taxon>Leucobacter</taxon>
    </lineage>
</organism>
<dbReference type="Proteomes" id="UP000502677">
    <property type="component" value="Chromosome"/>
</dbReference>
<dbReference type="SMART" id="SM00421">
    <property type="entry name" value="HTH_LUXR"/>
    <property type="match status" value="1"/>
</dbReference>
<evidence type="ECO:0000313" key="6">
    <source>
        <dbReference type="Proteomes" id="UP000502677"/>
    </source>
</evidence>
<dbReference type="AlphaFoldDB" id="A0A6G7XC21"/>
<dbReference type="InterPro" id="IPR016032">
    <property type="entry name" value="Sig_transdc_resp-reg_C-effctor"/>
</dbReference>
<dbReference type="InterPro" id="IPR036388">
    <property type="entry name" value="WH-like_DNA-bd_sf"/>
</dbReference>
<dbReference type="PANTHER" id="PTHR44688">
    <property type="entry name" value="DNA-BINDING TRANSCRIPTIONAL ACTIVATOR DEVR_DOSR"/>
    <property type="match status" value="1"/>
</dbReference>
<gene>
    <name evidence="5" type="ORF">G7068_01645</name>
</gene>
<evidence type="ECO:0000256" key="3">
    <source>
        <dbReference type="ARBA" id="ARBA00023163"/>
    </source>
</evidence>
<reference evidence="5 6" key="1">
    <citation type="submission" date="2020-03" db="EMBL/GenBank/DDBJ databases">
        <title>Leucobacter sp. nov., isolated from beetles.</title>
        <authorList>
            <person name="Hyun D.-W."/>
            <person name="Bae J.-W."/>
        </authorList>
    </citation>
    <scope>NUCLEOTIDE SEQUENCE [LARGE SCALE GENOMIC DNA]</scope>
    <source>
        <strain evidence="5 6">HDW9C</strain>
    </source>
</reference>
<evidence type="ECO:0000259" key="4">
    <source>
        <dbReference type="PROSITE" id="PS50043"/>
    </source>
</evidence>
<dbReference type="PROSITE" id="PS50043">
    <property type="entry name" value="HTH_LUXR_2"/>
    <property type="match status" value="1"/>
</dbReference>
<dbReference type="KEGG" id="lvi:G7068_01645"/>
<dbReference type="InterPro" id="IPR000792">
    <property type="entry name" value="Tscrpt_reg_LuxR_C"/>
</dbReference>
<dbReference type="CDD" id="cd06170">
    <property type="entry name" value="LuxR_C_like"/>
    <property type="match status" value="1"/>
</dbReference>
<dbReference type="Pfam" id="PF00196">
    <property type="entry name" value="GerE"/>
    <property type="match status" value="1"/>
</dbReference>
<keyword evidence="1" id="KW-0805">Transcription regulation</keyword>
<evidence type="ECO:0000256" key="1">
    <source>
        <dbReference type="ARBA" id="ARBA00023015"/>
    </source>
</evidence>
<keyword evidence="6" id="KW-1185">Reference proteome</keyword>
<evidence type="ECO:0000256" key="2">
    <source>
        <dbReference type="ARBA" id="ARBA00023125"/>
    </source>
</evidence>
<protein>
    <recommendedName>
        <fullName evidence="4">HTH luxR-type domain-containing protein</fullName>
    </recommendedName>
</protein>
<evidence type="ECO:0000313" key="5">
    <source>
        <dbReference type="EMBL" id="QIK62052.1"/>
    </source>
</evidence>
<dbReference type="InterPro" id="IPR027417">
    <property type="entry name" value="P-loop_NTPase"/>
</dbReference>
<dbReference type="PANTHER" id="PTHR44688:SF16">
    <property type="entry name" value="DNA-BINDING TRANSCRIPTIONAL ACTIVATOR DEVR_DOSR"/>
    <property type="match status" value="1"/>
</dbReference>
<dbReference type="Pfam" id="PF25873">
    <property type="entry name" value="WHD_MalT"/>
    <property type="match status" value="1"/>
</dbReference>
<feature type="domain" description="HTH luxR-type" evidence="4">
    <location>
        <begin position="821"/>
        <end position="886"/>
    </location>
</feature>
<keyword evidence="2" id="KW-0238">DNA-binding</keyword>
<accession>A0A6G7XC21</accession>
<dbReference type="InterPro" id="IPR059106">
    <property type="entry name" value="WHD_MalT"/>
</dbReference>